<evidence type="ECO:0000256" key="9">
    <source>
        <dbReference type="ARBA" id="ARBA00022723"/>
    </source>
</evidence>
<dbReference type="InterPro" id="IPR007484">
    <property type="entry name" value="Peptidase_M28"/>
</dbReference>
<dbReference type="STRING" id="48936.NJ75_00669"/>
<dbReference type="PATRIC" id="fig|48936.3.peg.678"/>
<gene>
    <name evidence="24" type="ORF">NJ75_00669</name>
</gene>
<name>A0A0B9AEX5_9SPHN</name>
<evidence type="ECO:0000313" key="24">
    <source>
        <dbReference type="EMBL" id="KHS49232.1"/>
    </source>
</evidence>
<evidence type="ECO:0000256" key="1">
    <source>
        <dbReference type="ARBA" id="ARBA00004240"/>
    </source>
</evidence>
<evidence type="ECO:0000256" key="3">
    <source>
        <dbReference type="ARBA" id="ARBA00004555"/>
    </source>
</evidence>
<keyword evidence="16" id="KW-0865">Zymogen</keyword>
<keyword evidence="6" id="KW-0964">Secreted</keyword>
<dbReference type="PANTHER" id="PTHR12053">
    <property type="entry name" value="PROTEASE FAMILY M28 PLASMA GLUTAMATE CARBOXYPEPTIDASE-RELATED"/>
    <property type="match status" value="1"/>
</dbReference>
<feature type="signal peptide" evidence="22">
    <location>
        <begin position="1"/>
        <end position="21"/>
    </location>
</feature>
<keyword evidence="14" id="KW-0333">Golgi apparatus</keyword>
<evidence type="ECO:0000256" key="7">
    <source>
        <dbReference type="ARBA" id="ARBA00022645"/>
    </source>
</evidence>
<dbReference type="Proteomes" id="UP000031338">
    <property type="component" value="Unassembled WGS sequence"/>
</dbReference>
<evidence type="ECO:0000259" key="23">
    <source>
        <dbReference type="Pfam" id="PF04389"/>
    </source>
</evidence>
<dbReference type="Pfam" id="PF04389">
    <property type="entry name" value="Peptidase_M28"/>
    <property type="match status" value="1"/>
</dbReference>
<dbReference type="GO" id="GO:0005764">
    <property type="term" value="C:lysosome"/>
    <property type="evidence" value="ECO:0007669"/>
    <property type="project" value="UniProtKB-SubCell"/>
</dbReference>
<keyword evidence="18" id="KW-0458">Lysosome</keyword>
<sequence>MRNHARALALIATLSVSTAYAQDPKGDVAWDLLAGLTSEVGPRMPGSEAEARARVWAEARLKALGFSKVAVEPFRIRGYVRGRDEANLLAPIPFKLAITALGYSGTTPEKGIEGDVVYFPTLDALKAAPAGSLSGKIAFIDHAMKRNQDGSGYGPYGQVRRAGPAIASGKGAIGVVIRSIGTDSHRNPHTGGTTFPDGVKPIPAGAVSNPDADLIARIARSGKAIRLSLTLTGKTTDNLPSGNVIGDLPGRDPSLPPILLGCHLDSWDLGTGAIDDAAGCAIITAAALKAQEGGAPLRTIRVLWAGSEELGGFGGKAYAEKHSEPHALAMESDFGAARVWRVQFNMADKALSDRIAAALSPMGIVRGSGKADGGTDVEPVIEKQKLSVVDLNQDGTHYFDLHHTPDDTLDKVDPAELAQNVAAWAEVLKVVANEAGPIAAAP</sequence>
<keyword evidence="8" id="KW-0645">Protease</keyword>
<organism evidence="24 25">
    <name type="scientific">Novosphingobium subterraneum</name>
    <dbReference type="NCBI Taxonomy" id="48936"/>
    <lineage>
        <taxon>Bacteria</taxon>
        <taxon>Pseudomonadati</taxon>
        <taxon>Pseudomonadota</taxon>
        <taxon>Alphaproteobacteria</taxon>
        <taxon>Sphingomonadales</taxon>
        <taxon>Sphingomonadaceae</taxon>
        <taxon>Novosphingobium</taxon>
    </lineage>
</organism>
<keyword evidence="15" id="KW-0482">Metalloprotease</keyword>
<evidence type="ECO:0000256" key="15">
    <source>
        <dbReference type="ARBA" id="ARBA00023049"/>
    </source>
</evidence>
<evidence type="ECO:0000256" key="12">
    <source>
        <dbReference type="ARBA" id="ARBA00022824"/>
    </source>
</evidence>
<evidence type="ECO:0000256" key="6">
    <source>
        <dbReference type="ARBA" id="ARBA00022525"/>
    </source>
</evidence>
<keyword evidence="25" id="KW-1185">Reference proteome</keyword>
<evidence type="ECO:0000256" key="4">
    <source>
        <dbReference type="ARBA" id="ARBA00004613"/>
    </source>
</evidence>
<keyword evidence="11" id="KW-0378">Hydrolase</keyword>
<evidence type="ECO:0000256" key="18">
    <source>
        <dbReference type="ARBA" id="ARBA00023228"/>
    </source>
</evidence>
<evidence type="ECO:0000256" key="10">
    <source>
        <dbReference type="ARBA" id="ARBA00022729"/>
    </source>
</evidence>
<feature type="chain" id="PRO_5002128320" description="Carboxypeptidase Q" evidence="22">
    <location>
        <begin position="22"/>
        <end position="442"/>
    </location>
</feature>
<evidence type="ECO:0000256" key="20">
    <source>
        <dbReference type="ARBA" id="ARBA00033328"/>
    </source>
</evidence>
<dbReference type="EMBL" id="JRVC01000002">
    <property type="protein sequence ID" value="KHS49232.1"/>
    <property type="molecule type" value="Genomic_DNA"/>
</dbReference>
<dbReference type="AlphaFoldDB" id="A0A0B9AEX5"/>
<keyword evidence="10 22" id="KW-0732">Signal</keyword>
<keyword evidence="13" id="KW-0862">Zinc</keyword>
<comment type="subcellular location">
    <subcellularLocation>
        <location evidence="1">Endoplasmic reticulum</location>
    </subcellularLocation>
    <subcellularLocation>
        <location evidence="3">Golgi apparatus</location>
    </subcellularLocation>
    <subcellularLocation>
        <location evidence="2">Lysosome</location>
    </subcellularLocation>
    <subcellularLocation>
        <location evidence="4">Secreted</location>
    </subcellularLocation>
</comment>
<keyword evidence="7" id="KW-0121">Carboxypeptidase</keyword>
<feature type="domain" description="Peptidase M28" evidence="23">
    <location>
        <begin position="243"/>
        <end position="427"/>
    </location>
</feature>
<proteinExistence type="predicted"/>
<accession>A0A0B9AEX5</accession>
<evidence type="ECO:0000256" key="8">
    <source>
        <dbReference type="ARBA" id="ARBA00022670"/>
    </source>
</evidence>
<reference evidence="24 25" key="1">
    <citation type="submission" date="2014-10" db="EMBL/GenBank/DDBJ databases">
        <title>Draft genome sequence of Novosphingobium subterraneum DSM 12447.</title>
        <authorList>
            <person name="Gan H.M."/>
            <person name="Gan H.Y."/>
            <person name="Savka M.A."/>
        </authorList>
    </citation>
    <scope>NUCLEOTIDE SEQUENCE [LARGE SCALE GENOMIC DNA]</scope>
    <source>
        <strain evidence="24 25">DSM 12447</strain>
    </source>
</reference>
<evidence type="ECO:0000256" key="2">
    <source>
        <dbReference type="ARBA" id="ARBA00004371"/>
    </source>
</evidence>
<comment type="caution">
    <text evidence="24">The sequence shown here is derived from an EMBL/GenBank/DDBJ whole genome shotgun (WGS) entry which is preliminary data.</text>
</comment>
<evidence type="ECO:0000256" key="19">
    <source>
        <dbReference type="ARBA" id="ARBA00025833"/>
    </source>
</evidence>
<dbReference type="Gene3D" id="3.40.630.10">
    <property type="entry name" value="Zn peptidases"/>
    <property type="match status" value="1"/>
</dbReference>
<dbReference type="RefSeq" id="WP_039331429.1">
    <property type="nucleotide sequence ID" value="NZ_JRVC01000002.1"/>
</dbReference>
<dbReference type="GO" id="GO:0006508">
    <property type="term" value="P:proteolysis"/>
    <property type="evidence" value="ECO:0007669"/>
    <property type="project" value="UniProtKB-KW"/>
</dbReference>
<dbReference type="GO" id="GO:0004180">
    <property type="term" value="F:carboxypeptidase activity"/>
    <property type="evidence" value="ECO:0007669"/>
    <property type="project" value="UniProtKB-KW"/>
</dbReference>
<feature type="region of interest" description="Disordered" evidence="21">
    <location>
        <begin position="183"/>
        <end position="202"/>
    </location>
</feature>
<evidence type="ECO:0000256" key="17">
    <source>
        <dbReference type="ARBA" id="ARBA00023180"/>
    </source>
</evidence>
<evidence type="ECO:0000256" key="13">
    <source>
        <dbReference type="ARBA" id="ARBA00022833"/>
    </source>
</evidence>
<keyword evidence="12" id="KW-0256">Endoplasmic reticulum</keyword>
<dbReference type="SUPFAM" id="SSF53187">
    <property type="entry name" value="Zn-dependent exopeptidases"/>
    <property type="match status" value="1"/>
</dbReference>
<evidence type="ECO:0000256" key="16">
    <source>
        <dbReference type="ARBA" id="ARBA00023145"/>
    </source>
</evidence>
<protein>
    <recommendedName>
        <fullName evidence="5">Carboxypeptidase Q</fullName>
    </recommendedName>
    <alternativeName>
        <fullName evidence="20">Plasma glutamate carboxypeptidase</fullName>
    </alternativeName>
</protein>
<dbReference type="GO" id="GO:0005576">
    <property type="term" value="C:extracellular region"/>
    <property type="evidence" value="ECO:0007669"/>
    <property type="project" value="UniProtKB-SubCell"/>
</dbReference>
<keyword evidence="9" id="KW-0479">Metal-binding</keyword>
<evidence type="ECO:0000256" key="22">
    <source>
        <dbReference type="SAM" id="SignalP"/>
    </source>
</evidence>
<comment type="subunit">
    <text evidence="19">Homodimer. The monomeric form is inactive while the homodimer is active.</text>
</comment>
<evidence type="ECO:0000313" key="25">
    <source>
        <dbReference type="Proteomes" id="UP000031338"/>
    </source>
</evidence>
<evidence type="ECO:0000256" key="21">
    <source>
        <dbReference type="SAM" id="MobiDB-lite"/>
    </source>
</evidence>
<dbReference type="GO" id="GO:0070573">
    <property type="term" value="F:metallodipeptidase activity"/>
    <property type="evidence" value="ECO:0007669"/>
    <property type="project" value="InterPro"/>
</dbReference>
<dbReference type="GO" id="GO:0046872">
    <property type="term" value="F:metal ion binding"/>
    <property type="evidence" value="ECO:0007669"/>
    <property type="project" value="UniProtKB-KW"/>
</dbReference>
<evidence type="ECO:0000256" key="5">
    <source>
        <dbReference type="ARBA" id="ARBA00014116"/>
    </source>
</evidence>
<evidence type="ECO:0000256" key="11">
    <source>
        <dbReference type="ARBA" id="ARBA00022801"/>
    </source>
</evidence>
<evidence type="ECO:0000256" key="14">
    <source>
        <dbReference type="ARBA" id="ARBA00023034"/>
    </source>
</evidence>
<dbReference type="InterPro" id="IPR039866">
    <property type="entry name" value="CPQ"/>
</dbReference>
<dbReference type="PANTHER" id="PTHR12053:SF3">
    <property type="entry name" value="CARBOXYPEPTIDASE Q"/>
    <property type="match status" value="1"/>
</dbReference>
<dbReference type="Gene3D" id="3.50.30.30">
    <property type="match status" value="1"/>
</dbReference>
<keyword evidence="17" id="KW-0325">Glycoprotein</keyword>